<feature type="transmembrane region" description="Helical" evidence="8">
    <location>
        <begin position="20"/>
        <end position="43"/>
    </location>
</feature>
<evidence type="ECO:0000313" key="10">
    <source>
        <dbReference type="Proteomes" id="UP001345219"/>
    </source>
</evidence>
<dbReference type="InterPro" id="IPR037185">
    <property type="entry name" value="EmrE-like"/>
</dbReference>
<evidence type="ECO:0000256" key="7">
    <source>
        <dbReference type="SAM" id="MobiDB-lite"/>
    </source>
</evidence>
<dbReference type="EMBL" id="JAXIOK010000018">
    <property type="protein sequence ID" value="KAK4749930.1"/>
    <property type="molecule type" value="Genomic_DNA"/>
</dbReference>
<comment type="subcellular location">
    <subcellularLocation>
        <location evidence="1">Membrane</location>
        <topology evidence="1">Multi-pass membrane protein</topology>
    </subcellularLocation>
</comment>
<comment type="caution">
    <text evidence="9">The sequence shown here is derived from an EMBL/GenBank/DDBJ whole genome shotgun (WGS) entry which is preliminary data.</text>
</comment>
<accession>A0AAN7GN95</accession>
<evidence type="ECO:0000256" key="6">
    <source>
        <dbReference type="ARBA" id="ARBA00023136"/>
    </source>
</evidence>
<feature type="transmembrane region" description="Helical" evidence="8">
    <location>
        <begin position="55"/>
        <end position="73"/>
    </location>
</feature>
<dbReference type="Pfam" id="PF06027">
    <property type="entry name" value="SLC35F"/>
    <property type="match status" value="1"/>
</dbReference>
<evidence type="ECO:0000256" key="4">
    <source>
        <dbReference type="ARBA" id="ARBA00022692"/>
    </source>
</evidence>
<feature type="transmembrane region" description="Helical" evidence="8">
    <location>
        <begin position="134"/>
        <end position="153"/>
    </location>
</feature>
<evidence type="ECO:0000313" key="9">
    <source>
        <dbReference type="EMBL" id="KAK4749930.1"/>
    </source>
</evidence>
<feature type="transmembrane region" description="Helical" evidence="8">
    <location>
        <begin position="196"/>
        <end position="217"/>
    </location>
</feature>
<keyword evidence="6 8" id="KW-0472">Membrane</keyword>
<evidence type="ECO:0000256" key="2">
    <source>
        <dbReference type="ARBA" id="ARBA00007863"/>
    </source>
</evidence>
<evidence type="ECO:0000256" key="8">
    <source>
        <dbReference type="SAM" id="Phobius"/>
    </source>
</evidence>
<feature type="transmembrane region" description="Helical" evidence="8">
    <location>
        <begin position="103"/>
        <end position="122"/>
    </location>
</feature>
<keyword evidence="5 8" id="KW-1133">Transmembrane helix</keyword>
<organism evidence="9 10">
    <name type="scientific">Trapa incisa</name>
    <dbReference type="NCBI Taxonomy" id="236973"/>
    <lineage>
        <taxon>Eukaryota</taxon>
        <taxon>Viridiplantae</taxon>
        <taxon>Streptophyta</taxon>
        <taxon>Embryophyta</taxon>
        <taxon>Tracheophyta</taxon>
        <taxon>Spermatophyta</taxon>
        <taxon>Magnoliopsida</taxon>
        <taxon>eudicotyledons</taxon>
        <taxon>Gunneridae</taxon>
        <taxon>Pentapetalae</taxon>
        <taxon>rosids</taxon>
        <taxon>malvids</taxon>
        <taxon>Myrtales</taxon>
        <taxon>Lythraceae</taxon>
        <taxon>Trapa</taxon>
    </lineage>
</organism>
<dbReference type="InterPro" id="IPR009262">
    <property type="entry name" value="SLC35_F1/F2/F6"/>
</dbReference>
<protein>
    <recommendedName>
        <fullName evidence="11">Solute carrier family 35 member F1</fullName>
    </recommendedName>
</protein>
<dbReference type="PANTHER" id="PTHR14233">
    <property type="entry name" value="DUF914-RELATED"/>
    <property type="match status" value="1"/>
</dbReference>
<feature type="compositionally biased region" description="Basic and acidic residues" evidence="7">
    <location>
        <begin position="333"/>
        <end position="342"/>
    </location>
</feature>
<dbReference type="Proteomes" id="UP001345219">
    <property type="component" value="Chromosome 21"/>
</dbReference>
<keyword evidence="4 8" id="KW-0812">Transmembrane</keyword>
<gene>
    <name evidence="9" type="ORF">SAY87_027379</name>
</gene>
<proteinExistence type="inferred from homology"/>
<evidence type="ECO:0000256" key="3">
    <source>
        <dbReference type="ARBA" id="ARBA00022448"/>
    </source>
</evidence>
<sequence length="342" mass="38022">MSLQVVVGWWRIHMKWRMLYVIFLGQIVSFTLALVSLTSSLIADLGVNAPLTQMFFPYALLTLFYGSIFVCRGRKLLVPWYWYLLLGFIDVEGNYLVNEAYQFTSLTSVTLLDCWTIAWAIMLTRIFLGTRYSVWQLIGAVLSVIGLGLVMLSDAGVGGGGGSKPLLGDVIVIAGTVFMAMSNVGEEFFVKKKDLVELLTILPLFGLLVSAVQISIAERTTLESLQWTRDRILAFAGFAGSAFVFYSLTPFVLRMSGAAMFNLSMLTSDMWAVVFRIFIYRQEVDWLYYVSFAVVVIGIVVYSLMAGDPDEAVTSSMENGTHTGYQLLNDETGADRADDSRS</sequence>
<feature type="region of interest" description="Disordered" evidence="7">
    <location>
        <begin position="321"/>
        <end position="342"/>
    </location>
</feature>
<reference evidence="9 10" key="1">
    <citation type="journal article" date="2023" name="Hortic Res">
        <title>Pangenome of water caltrop reveals structural variations and asymmetric subgenome divergence after allopolyploidization.</title>
        <authorList>
            <person name="Zhang X."/>
            <person name="Chen Y."/>
            <person name="Wang L."/>
            <person name="Yuan Y."/>
            <person name="Fang M."/>
            <person name="Shi L."/>
            <person name="Lu R."/>
            <person name="Comes H.P."/>
            <person name="Ma Y."/>
            <person name="Chen Y."/>
            <person name="Huang G."/>
            <person name="Zhou Y."/>
            <person name="Zheng Z."/>
            <person name="Qiu Y."/>
        </authorList>
    </citation>
    <scope>NUCLEOTIDE SEQUENCE [LARGE SCALE GENOMIC DNA]</scope>
    <source>
        <tissue evidence="9">Roots</tissue>
    </source>
</reference>
<feature type="transmembrane region" description="Helical" evidence="8">
    <location>
        <begin position="232"/>
        <end position="253"/>
    </location>
</feature>
<evidence type="ECO:0000256" key="1">
    <source>
        <dbReference type="ARBA" id="ARBA00004141"/>
    </source>
</evidence>
<dbReference type="InterPro" id="IPR052221">
    <property type="entry name" value="SLC35F_Transporter"/>
</dbReference>
<feature type="transmembrane region" description="Helical" evidence="8">
    <location>
        <begin position="165"/>
        <end position="184"/>
    </location>
</feature>
<evidence type="ECO:0008006" key="11">
    <source>
        <dbReference type="Google" id="ProtNLM"/>
    </source>
</evidence>
<feature type="transmembrane region" description="Helical" evidence="8">
    <location>
        <begin position="286"/>
        <end position="307"/>
    </location>
</feature>
<dbReference type="GO" id="GO:0016020">
    <property type="term" value="C:membrane"/>
    <property type="evidence" value="ECO:0007669"/>
    <property type="project" value="UniProtKB-SubCell"/>
</dbReference>
<evidence type="ECO:0000256" key="5">
    <source>
        <dbReference type="ARBA" id="ARBA00022989"/>
    </source>
</evidence>
<name>A0AAN7GN95_9MYRT</name>
<dbReference type="SUPFAM" id="SSF103481">
    <property type="entry name" value="Multidrug resistance efflux transporter EmrE"/>
    <property type="match status" value="1"/>
</dbReference>
<comment type="similarity">
    <text evidence="2">Belongs to the SLC35F solute transporter family.</text>
</comment>
<dbReference type="GO" id="GO:0022857">
    <property type="term" value="F:transmembrane transporter activity"/>
    <property type="evidence" value="ECO:0007669"/>
    <property type="project" value="InterPro"/>
</dbReference>
<dbReference type="PANTHER" id="PTHR14233:SF18">
    <property type="entry name" value="OS05G0444300 PROTEIN"/>
    <property type="match status" value="1"/>
</dbReference>
<dbReference type="AlphaFoldDB" id="A0AAN7GN95"/>
<feature type="transmembrane region" description="Helical" evidence="8">
    <location>
        <begin position="80"/>
        <end position="97"/>
    </location>
</feature>
<keyword evidence="3" id="KW-0813">Transport</keyword>
<keyword evidence="10" id="KW-1185">Reference proteome</keyword>